<evidence type="ECO:0000256" key="1">
    <source>
        <dbReference type="ARBA" id="ARBA00004571"/>
    </source>
</evidence>
<keyword evidence="6 14" id="KW-0812">Transmembrane</keyword>
<dbReference type="CDD" id="cd01347">
    <property type="entry name" value="ligand_gated_channel"/>
    <property type="match status" value="1"/>
</dbReference>
<dbReference type="Gene3D" id="2.170.130.10">
    <property type="entry name" value="TonB-dependent receptor, plug domain"/>
    <property type="match status" value="1"/>
</dbReference>
<feature type="domain" description="TonB-dependent receptor-like beta-barrel" evidence="17">
    <location>
        <begin position="307"/>
        <end position="760"/>
    </location>
</feature>
<evidence type="ECO:0000256" key="13">
    <source>
        <dbReference type="ARBA" id="ARBA00023237"/>
    </source>
</evidence>
<dbReference type="InterPro" id="IPR012910">
    <property type="entry name" value="Plug_dom"/>
</dbReference>
<keyword evidence="4 14" id="KW-1134">Transmembrane beta strand</keyword>
<dbReference type="Gene3D" id="2.60.40.1120">
    <property type="entry name" value="Carboxypeptidase-like, regulatory domain"/>
    <property type="match status" value="1"/>
</dbReference>
<reference evidence="20" key="1">
    <citation type="journal article" date="2019" name="Int. J. Syst. Evol. Microbiol.">
        <title>The Global Catalogue of Microorganisms (GCM) 10K type strain sequencing project: providing services to taxonomists for standard genome sequencing and annotation.</title>
        <authorList>
            <consortium name="The Broad Institute Genomics Platform"/>
            <consortium name="The Broad Institute Genome Sequencing Center for Infectious Disease"/>
            <person name="Wu L."/>
            <person name="Ma J."/>
        </authorList>
    </citation>
    <scope>NUCLEOTIDE SEQUENCE [LARGE SCALE GENOMIC DNA]</scope>
    <source>
        <strain evidence="20">KCTC 23299</strain>
    </source>
</reference>
<dbReference type="PANTHER" id="PTHR32552">
    <property type="entry name" value="FERRICHROME IRON RECEPTOR-RELATED"/>
    <property type="match status" value="1"/>
</dbReference>
<dbReference type="InterPro" id="IPR008969">
    <property type="entry name" value="CarboxyPept-like_regulatory"/>
</dbReference>
<evidence type="ECO:0000256" key="6">
    <source>
        <dbReference type="ARBA" id="ARBA00022692"/>
    </source>
</evidence>
<keyword evidence="3 14" id="KW-0813">Transport</keyword>
<comment type="subcellular location">
    <subcellularLocation>
        <location evidence="1 14">Cell outer membrane</location>
        <topology evidence="1 14">Multi-pass membrane protein</topology>
    </subcellularLocation>
</comment>
<feature type="signal peptide" evidence="16">
    <location>
        <begin position="1"/>
        <end position="24"/>
    </location>
</feature>
<evidence type="ECO:0000259" key="17">
    <source>
        <dbReference type="Pfam" id="PF00593"/>
    </source>
</evidence>
<evidence type="ECO:0000256" key="4">
    <source>
        <dbReference type="ARBA" id="ARBA00022452"/>
    </source>
</evidence>
<keyword evidence="9" id="KW-0406">Ion transport</keyword>
<gene>
    <name evidence="19" type="ORF">ACFS6H_18610</name>
</gene>
<dbReference type="InterPro" id="IPR036942">
    <property type="entry name" value="Beta-barrel_TonB_sf"/>
</dbReference>
<dbReference type="SUPFAM" id="SSF49464">
    <property type="entry name" value="Carboxypeptidase regulatory domain-like"/>
    <property type="match status" value="1"/>
</dbReference>
<dbReference type="RefSeq" id="WP_386102636.1">
    <property type="nucleotide sequence ID" value="NZ_JBHUOZ010000003.1"/>
</dbReference>
<comment type="similarity">
    <text evidence="2 14 15">Belongs to the TonB-dependent receptor family.</text>
</comment>
<accession>A0ABW6A8M2</accession>
<keyword evidence="8" id="KW-0408">Iron</keyword>
<evidence type="ECO:0000256" key="16">
    <source>
        <dbReference type="SAM" id="SignalP"/>
    </source>
</evidence>
<evidence type="ECO:0000256" key="12">
    <source>
        <dbReference type="ARBA" id="ARBA00023170"/>
    </source>
</evidence>
<evidence type="ECO:0000259" key="18">
    <source>
        <dbReference type="Pfam" id="PF07715"/>
    </source>
</evidence>
<evidence type="ECO:0000313" key="19">
    <source>
        <dbReference type="EMBL" id="MFD2921739.1"/>
    </source>
</evidence>
<name>A0ABW6A8M2_9BACT</name>
<dbReference type="Proteomes" id="UP001597511">
    <property type="component" value="Unassembled WGS sequence"/>
</dbReference>
<organism evidence="19 20">
    <name type="scientific">Terrimonas rubra</name>
    <dbReference type="NCBI Taxonomy" id="1035890"/>
    <lineage>
        <taxon>Bacteria</taxon>
        <taxon>Pseudomonadati</taxon>
        <taxon>Bacteroidota</taxon>
        <taxon>Chitinophagia</taxon>
        <taxon>Chitinophagales</taxon>
        <taxon>Chitinophagaceae</taxon>
        <taxon>Terrimonas</taxon>
    </lineage>
</organism>
<dbReference type="SUPFAM" id="SSF56935">
    <property type="entry name" value="Porins"/>
    <property type="match status" value="1"/>
</dbReference>
<evidence type="ECO:0000256" key="15">
    <source>
        <dbReference type="RuleBase" id="RU003357"/>
    </source>
</evidence>
<evidence type="ECO:0000256" key="2">
    <source>
        <dbReference type="ARBA" id="ARBA00009810"/>
    </source>
</evidence>
<keyword evidence="12 19" id="KW-0675">Receptor</keyword>
<dbReference type="InterPro" id="IPR037066">
    <property type="entry name" value="Plug_dom_sf"/>
</dbReference>
<dbReference type="PROSITE" id="PS52016">
    <property type="entry name" value="TONB_DEPENDENT_REC_3"/>
    <property type="match status" value="1"/>
</dbReference>
<dbReference type="Pfam" id="PF00593">
    <property type="entry name" value="TonB_dep_Rec_b-barrel"/>
    <property type="match status" value="1"/>
</dbReference>
<evidence type="ECO:0000256" key="14">
    <source>
        <dbReference type="PROSITE-ProRule" id="PRU01360"/>
    </source>
</evidence>
<dbReference type="Pfam" id="PF13620">
    <property type="entry name" value="CarboxypepD_reg"/>
    <property type="match status" value="1"/>
</dbReference>
<dbReference type="EMBL" id="JBHUOZ010000003">
    <property type="protein sequence ID" value="MFD2921739.1"/>
    <property type="molecule type" value="Genomic_DNA"/>
</dbReference>
<dbReference type="InterPro" id="IPR039426">
    <property type="entry name" value="TonB-dep_rcpt-like"/>
</dbReference>
<evidence type="ECO:0000256" key="7">
    <source>
        <dbReference type="ARBA" id="ARBA00022729"/>
    </source>
</evidence>
<keyword evidence="10 15" id="KW-0798">TonB box</keyword>
<evidence type="ECO:0000256" key="5">
    <source>
        <dbReference type="ARBA" id="ARBA00022496"/>
    </source>
</evidence>
<dbReference type="InterPro" id="IPR010105">
    <property type="entry name" value="TonB_sidphr_rcpt"/>
</dbReference>
<keyword evidence="5" id="KW-0410">Iron transport</keyword>
<evidence type="ECO:0000256" key="3">
    <source>
        <dbReference type="ARBA" id="ARBA00022448"/>
    </source>
</evidence>
<keyword evidence="13 14" id="KW-0998">Cell outer membrane</keyword>
<feature type="chain" id="PRO_5046755344" evidence="16">
    <location>
        <begin position="25"/>
        <end position="792"/>
    </location>
</feature>
<comment type="caution">
    <text evidence="19">The sequence shown here is derived from an EMBL/GenBank/DDBJ whole genome shotgun (WGS) entry which is preliminary data.</text>
</comment>
<keyword evidence="20" id="KW-1185">Reference proteome</keyword>
<evidence type="ECO:0000256" key="11">
    <source>
        <dbReference type="ARBA" id="ARBA00023136"/>
    </source>
</evidence>
<dbReference type="Pfam" id="PF07715">
    <property type="entry name" value="Plug"/>
    <property type="match status" value="1"/>
</dbReference>
<dbReference type="PANTHER" id="PTHR32552:SF68">
    <property type="entry name" value="FERRICHROME OUTER MEMBRANE TRANSPORTER_PHAGE RECEPTOR"/>
    <property type="match status" value="1"/>
</dbReference>
<keyword evidence="7 16" id="KW-0732">Signal</keyword>
<dbReference type="InterPro" id="IPR000531">
    <property type="entry name" value="Beta-barrel_TonB"/>
</dbReference>
<keyword evidence="11 14" id="KW-0472">Membrane</keyword>
<sequence>MITRIVQPVVSIFILLCLSLTVTAQEKVNIQGIIKDESGTPVINASVSLNGTTVVSSEAGRFEITGVNTGKQKLVVSSIGYESKTITVYVSARPTDIEIVLTSLTSQLQTVEVTGRRTEGYKANYSFAATKIAIPVVEIPSTVSTITQSMIKDRQAVRFDEVARNTNVRVTNTGRSIIIRGFDNGTKLINGLRTLSPNYRFSSITPVVESFEVVKGPSSSMFGNMSPGGVVNIITKKPLADKKQSLSFSAGSFNTLRGDMDFTGKLTDDGTVLYRLNIFGQLSDTWLQNMKDNALTVAPSISFLPREGTRINIDLNHTRLTTMENVGIFPFRNKPIDETPIHFTVLQAGDRNNTTTTSLNLSLSQRITKNIAFNMSYLKDNLSWEERKHDPSTFYGDRAWVSDSAVSVSYAEWETRMNSDNITGYFTADFNTGRLKHKALLGYDFNVSLFNWGTFRYNDSVGVVNVYNPAKSSTLDRSLYNLTVTNYDRANQTRDYANGIYFQDQISILTQLKLLLGLRYEKYTYRLAYKTPTENEVSQSVWLPKVGLTYHLPSDTYIYASYVTGFEPVSSRILAGGFGKLEGEGKFKAENSYQFEIGVKQELFNKNLLVTAAVYQIKKKNLTQLINPTVPNAADRLYRQLGEVTSEGVEVEANGQIGQSFSLSAAYNYNHARITNDINEAKVGERLGLSPKHQGNIWAKYEIVNNSIWNGLGIGVGASFSSETPLLQAPAIATPGYGVADAAIMYRINKVTFNLNINNIFDKRYYTGAVRQTERFYTGAPRNIMFRVGYTL</sequence>
<evidence type="ECO:0000256" key="10">
    <source>
        <dbReference type="ARBA" id="ARBA00023077"/>
    </source>
</evidence>
<feature type="domain" description="TonB-dependent receptor plug" evidence="18">
    <location>
        <begin position="136"/>
        <end position="230"/>
    </location>
</feature>
<evidence type="ECO:0000256" key="9">
    <source>
        <dbReference type="ARBA" id="ARBA00023065"/>
    </source>
</evidence>
<dbReference type="Gene3D" id="2.40.170.20">
    <property type="entry name" value="TonB-dependent receptor, beta-barrel domain"/>
    <property type="match status" value="1"/>
</dbReference>
<protein>
    <submittedName>
        <fullName evidence="19">TonB-dependent siderophore receptor</fullName>
    </submittedName>
</protein>
<evidence type="ECO:0000256" key="8">
    <source>
        <dbReference type="ARBA" id="ARBA00023004"/>
    </source>
</evidence>
<proteinExistence type="inferred from homology"/>
<dbReference type="NCBIfam" id="TIGR01783">
    <property type="entry name" value="TonB-siderophor"/>
    <property type="match status" value="1"/>
</dbReference>
<evidence type="ECO:0000313" key="20">
    <source>
        <dbReference type="Proteomes" id="UP001597511"/>
    </source>
</evidence>